<sequence>MQEPTSKNTQQAMISTNQPPHLQLQVQHNLAVFPLPIFLLPEGRQRLRIFEKKYLSMIANASKGEGFVIARSDKQRDYQVSSWGIKVAIVDFNMGDDNILEVDVEGIDLVKISNFTYQDDGLLIGSALATNHWSRLDNNEPTPRLSAFLEKLFQEHELIQSLYSNTKFDDPIWVCSRLIEILPISLGRKETFLSPTSFPSLVALLNEVVSGSTMQNEIS</sequence>
<dbReference type="InterPro" id="IPR046336">
    <property type="entry name" value="Lon_prtase_N_sf"/>
</dbReference>
<gene>
    <name evidence="2" type="ORF">AB4566_14315</name>
</gene>
<feature type="domain" description="Lon N-terminal" evidence="1">
    <location>
        <begin position="30"/>
        <end position="163"/>
    </location>
</feature>
<dbReference type="Proteomes" id="UP001570417">
    <property type="component" value="Unassembled WGS sequence"/>
</dbReference>
<dbReference type="InterPro" id="IPR015947">
    <property type="entry name" value="PUA-like_sf"/>
</dbReference>
<dbReference type="Pfam" id="PF02190">
    <property type="entry name" value="LON_substr_bdg"/>
    <property type="match status" value="1"/>
</dbReference>
<dbReference type="Gene3D" id="2.30.130.40">
    <property type="entry name" value="LON domain-like"/>
    <property type="match status" value="1"/>
</dbReference>
<evidence type="ECO:0000313" key="2">
    <source>
        <dbReference type="EMBL" id="MFA0569443.1"/>
    </source>
</evidence>
<comment type="caution">
    <text evidence="2">The sequence shown here is derived from an EMBL/GenBank/DDBJ whole genome shotgun (WGS) entry which is preliminary data.</text>
</comment>
<organism evidence="2 3">
    <name type="scientific">Vibrio gallaecicus</name>
    <dbReference type="NCBI Taxonomy" id="552386"/>
    <lineage>
        <taxon>Bacteria</taxon>
        <taxon>Pseudomonadati</taxon>
        <taxon>Pseudomonadota</taxon>
        <taxon>Gammaproteobacteria</taxon>
        <taxon>Vibrionales</taxon>
        <taxon>Vibrionaceae</taxon>
        <taxon>Vibrio</taxon>
    </lineage>
</organism>
<name>A0ABV4NDL9_9VIBR</name>
<proteinExistence type="predicted"/>
<protein>
    <submittedName>
        <fullName evidence="2">LON peptidase substrate-binding domain-containing protein</fullName>
    </submittedName>
</protein>
<accession>A0ABV4NDL9</accession>
<dbReference type="InterPro" id="IPR003111">
    <property type="entry name" value="Lon_prtase_N"/>
</dbReference>
<evidence type="ECO:0000313" key="3">
    <source>
        <dbReference type="Proteomes" id="UP001570417"/>
    </source>
</evidence>
<dbReference type="RefSeq" id="WP_372266600.1">
    <property type="nucleotide sequence ID" value="NZ_JBFRUW010000054.1"/>
</dbReference>
<keyword evidence="3" id="KW-1185">Reference proteome</keyword>
<evidence type="ECO:0000259" key="1">
    <source>
        <dbReference type="Pfam" id="PF02190"/>
    </source>
</evidence>
<dbReference type="SUPFAM" id="SSF88697">
    <property type="entry name" value="PUA domain-like"/>
    <property type="match status" value="1"/>
</dbReference>
<reference evidence="2 3" key="1">
    <citation type="journal article" date="2024" name="ISME J.">
        <title>Tailless and filamentous prophages are predominant in marine Vibrio.</title>
        <authorList>
            <person name="Steensen K."/>
            <person name="Seneca J."/>
            <person name="Bartlau N."/>
            <person name="Yu X.A."/>
            <person name="Hussain F.A."/>
            <person name="Polz M.F."/>
        </authorList>
    </citation>
    <scope>NUCLEOTIDE SEQUENCE [LARGE SCALE GENOMIC DNA]</scope>
    <source>
        <strain evidence="2 3">10N.222.51.A1</strain>
    </source>
</reference>
<dbReference type="EMBL" id="JBFRUW010000054">
    <property type="protein sequence ID" value="MFA0569443.1"/>
    <property type="molecule type" value="Genomic_DNA"/>
</dbReference>